<dbReference type="Proteomes" id="UP000053724">
    <property type="component" value="Unassembled WGS sequence"/>
</dbReference>
<dbReference type="EMBL" id="LCUF01000004">
    <property type="protein sequence ID" value="KQA24129.1"/>
    <property type="molecule type" value="Genomic_DNA"/>
</dbReference>
<sequence length="98" mass="10817">MLTKDVSQELEEILTSLSQQGKEPSVALVKARLKTPVPMPAIIATIKSWKSTQRIPKVEIATANASNNLEQRIEMLEQTIMQLTARIEALETTNTGAQ</sequence>
<evidence type="ECO:0008006" key="10">
    <source>
        <dbReference type="Google" id="ProtNLM"/>
    </source>
</evidence>
<evidence type="ECO:0000313" key="5">
    <source>
        <dbReference type="EMBL" id="PAR20480.1"/>
    </source>
</evidence>
<keyword evidence="1" id="KW-0175">Coiled coil</keyword>
<evidence type="ECO:0000313" key="2">
    <source>
        <dbReference type="EMBL" id="KDO13293.1"/>
    </source>
</evidence>
<evidence type="ECO:0000313" key="8">
    <source>
        <dbReference type="Proteomes" id="UP000053724"/>
    </source>
</evidence>
<dbReference type="GeneID" id="94014369"/>
<dbReference type="EMBL" id="JJMN01000068">
    <property type="protein sequence ID" value="KDO13293.1"/>
    <property type="molecule type" value="Genomic_DNA"/>
</dbReference>
<evidence type="ECO:0000313" key="3">
    <source>
        <dbReference type="EMBL" id="KQA24129.1"/>
    </source>
</evidence>
<proteinExistence type="predicted"/>
<gene>
    <name evidence="3" type="ORF">AAY55_04990</name>
    <name evidence="5" type="ORF">CGU03_11760</name>
    <name evidence="2" type="ORF">DP83_17375</name>
    <name evidence="4" type="ORF">XV92_11315</name>
</gene>
<dbReference type="Proteomes" id="UP000027331">
    <property type="component" value="Unassembled WGS sequence"/>
</dbReference>
<dbReference type="OrthoDB" id="6314559at2"/>
<dbReference type="EMBL" id="NMSH01000017">
    <property type="protein sequence ID" value="PAR20480.1"/>
    <property type="molecule type" value="Genomic_DNA"/>
</dbReference>
<accession>A0A067B5A8</accession>
<feature type="coiled-coil region" evidence="1">
    <location>
        <begin position="66"/>
        <end position="93"/>
    </location>
</feature>
<dbReference type="EMBL" id="LBGP01000015">
    <property type="protein sequence ID" value="KQB00675.1"/>
    <property type="molecule type" value="Genomic_DNA"/>
</dbReference>
<dbReference type="PATRIC" id="fig|1481663.10.peg.1154"/>
<evidence type="ECO:0000313" key="4">
    <source>
        <dbReference type="EMBL" id="KQB00675.1"/>
    </source>
</evidence>
<organism evidence="3 8">
    <name type="scientific">Vibrio metoecus</name>
    <dbReference type="NCBI Taxonomy" id="1481663"/>
    <lineage>
        <taxon>Bacteria</taxon>
        <taxon>Pseudomonadati</taxon>
        <taxon>Pseudomonadota</taxon>
        <taxon>Gammaproteobacteria</taxon>
        <taxon>Vibrionales</taxon>
        <taxon>Vibrionaceae</taxon>
        <taxon>Vibrio</taxon>
    </lineage>
</organism>
<dbReference type="RefSeq" id="WP_055027504.1">
    <property type="nucleotide sequence ID" value="NZ_CABMIR010000031.1"/>
</dbReference>
<evidence type="ECO:0000313" key="7">
    <source>
        <dbReference type="Proteomes" id="UP000050491"/>
    </source>
</evidence>
<dbReference type="AlphaFoldDB" id="A0A067B5A8"/>
<protein>
    <recommendedName>
        <fullName evidence="10">KfrA N-terminal DNA-binding domain-containing protein</fullName>
    </recommendedName>
</protein>
<evidence type="ECO:0000313" key="6">
    <source>
        <dbReference type="Proteomes" id="UP000027331"/>
    </source>
</evidence>
<comment type="caution">
    <text evidence="3">The sequence shown here is derived from an EMBL/GenBank/DDBJ whole genome shotgun (WGS) entry which is preliminary data.</text>
</comment>
<evidence type="ECO:0000256" key="1">
    <source>
        <dbReference type="SAM" id="Coils"/>
    </source>
</evidence>
<reference evidence="9" key="3">
    <citation type="submission" date="2017-07" db="EMBL/GenBank/DDBJ databases">
        <authorList>
            <person name="Boucher Y."/>
            <person name="Orata F.D."/>
        </authorList>
    </citation>
    <scope>NUCLEOTIDE SEQUENCE [LARGE SCALE GENOMIC DNA]</scope>
    <source>
        <strain evidence="9">OYP9E10</strain>
    </source>
</reference>
<keyword evidence="6" id="KW-1185">Reference proteome</keyword>
<reference evidence="5" key="4">
    <citation type="submission" date="2017-07" db="EMBL/GenBank/DDBJ databases">
        <authorList>
            <person name="Sun Z.S."/>
            <person name="Albrecht U."/>
            <person name="Echele G."/>
            <person name="Lee C.C."/>
        </authorList>
    </citation>
    <scope>NUCLEOTIDE SEQUENCE [LARGE SCALE GENOMIC DNA]</scope>
    <source>
        <strain evidence="5">OYP9E10</strain>
    </source>
</reference>
<reference evidence="2 6" key="1">
    <citation type="submission" date="2014-04" db="EMBL/GenBank/DDBJ databases">
        <title>Vibrio metecus sp. nov., a close relative of Vibrio cholerae isolated from coastal brackish ponds and clinical specimens.</title>
        <authorList>
            <person name="Kirchberger P.C."/>
            <person name="Turnsek M."/>
            <person name="Hunt D.E."/>
            <person name="Haley B.J."/>
            <person name="Colwell R."/>
            <person name="Polz M.F."/>
            <person name="Tarr C.L."/>
            <person name="Boucher Y."/>
        </authorList>
    </citation>
    <scope>NUCLEOTIDE SEQUENCE [LARGE SCALE GENOMIC DNA]</scope>
    <source>
        <strain evidence="2">OP3H</strain>
        <strain evidence="6">PPCK-2014</strain>
    </source>
</reference>
<dbReference type="Proteomes" id="UP000216173">
    <property type="component" value="Unassembled WGS sequence"/>
</dbReference>
<evidence type="ECO:0000313" key="9">
    <source>
        <dbReference type="Proteomes" id="UP000216173"/>
    </source>
</evidence>
<name>A0A067B5A8_VIBMT</name>
<reference evidence="7 8" key="2">
    <citation type="journal article" date="2015" name="Genome Biol. Evol.">
        <title>The Dynamics of Genetic Interactions between Vibrio metoecus and Vibrio cholerae, Two Close Relatives Co-Occurring in the Environment.</title>
        <authorList>
            <person name="Orata F.D."/>
            <person name="Kirchberger P.C."/>
            <person name="Meheust R."/>
            <person name="Barlow E.J."/>
            <person name="Tarr C.L."/>
            <person name="Boucher Y."/>
        </authorList>
    </citation>
    <scope>NUCLEOTIDE SEQUENCE [LARGE SCALE GENOMIC DNA]</scope>
    <source>
        <strain evidence="3 8">08-2459</strain>
        <strain evidence="4 7">YB5B04</strain>
    </source>
</reference>
<dbReference type="Proteomes" id="UP000050491">
    <property type="component" value="Unassembled WGS sequence"/>
</dbReference>